<name>A0A934S6A0_9BACT</name>
<organism evidence="1 2">
    <name type="scientific">Pelagicoccus mobilis</name>
    <dbReference type="NCBI Taxonomy" id="415221"/>
    <lineage>
        <taxon>Bacteria</taxon>
        <taxon>Pseudomonadati</taxon>
        <taxon>Verrucomicrobiota</taxon>
        <taxon>Opitutia</taxon>
        <taxon>Puniceicoccales</taxon>
        <taxon>Pelagicoccaceae</taxon>
        <taxon>Pelagicoccus</taxon>
    </lineage>
</organism>
<dbReference type="RefSeq" id="WP_200358824.1">
    <property type="nucleotide sequence ID" value="NZ_JAENIL010000073.1"/>
</dbReference>
<evidence type="ECO:0000313" key="1">
    <source>
        <dbReference type="EMBL" id="MBK1880164.1"/>
    </source>
</evidence>
<dbReference type="InterPro" id="IPR026350">
    <property type="entry name" value="GxxExxY"/>
</dbReference>
<protein>
    <submittedName>
        <fullName evidence="1">GxxExxY protein</fullName>
    </submittedName>
</protein>
<dbReference type="AlphaFoldDB" id="A0A934S6A0"/>
<keyword evidence="2" id="KW-1185">Reference proteome</keyword>
<gene>
    <name evidence="1" type="ORF">JIN87_24980</name>
</gene>
<dbReference type="Pfam" id="PF13366">
    <property type="entry name" value="PDDEXK_3"/>
    <property type="match status" value="1"/>
</dbReference>
<proteinExistence type="predicted"/>
<evidence type="ECO:0000313" key="2">
    <source>
        <dbReference type="Proteomes" id="UP000617628"/>
    </source>
</evidence>
<comment type="caution">
    <text evidence="1">The sequence shown here is derived from an EMBL/GenBank/DDBJ whole genome shotgun (WGS) entry which is preliminary data.</text>
</comment>
<reference evidence="1" key="1">
    <citation type="submission" date="2021-01" db="EMBL/GenBank/DDBJ databases">
        <title>Modified the classification status of verrucomicrobia.</title>
        <authorList>
            <person name="Feng X."/>
        </authorList>
    </citation>
    <scope>NUCLEOTIDE SEQUENCE</scope>
    <source>
        <strain evidence="1">KCTC 13126</strain>
    </source>
</reference>
<accession>A0A934S6A0</accession>
<dbReference type="Proteomes" id="UP000617628">
    <property type="component" value="Unassembled WGS sequence"/>
</dbReference>
<dbReference type="NCBIfam" id="TIGR04256">
    <property type="entry name" value="GxxExxY"/>
    <property type="match status" value="1"/>
</dbReference>
<dbReference type="EMBL" id="JAENIL010000073">
    <property type="protein sequence ID" value="MBK1880164.1"/>
    <property type="molecule type" value="Genomic_DNA"/>
</dbReference>
<sequence length="124" mass="14195">MENDSLTQLVIGICFDVHNELRTGYAEKVYENSLCIALREEGFDVEQQHPIEIMFRGHVVGEYFADLIVNGELVLELKAVKALLPEHRAQLINYLRGTNTRRGLLLNFAPPRLEVQRAYNPELS</sequence>